<comment type="similarity">
    <text evidence="1">Belongs to the LytR/CpsA/Psr (LCP) family.</text>
</comment>
<dbReference type="Gene3D" id="3.40.630.190">
    <property type="entry name" value="LCP protein"/>
    <property type="match status" value="1"/>
</dbReference>
<evidence type="ECO:0000259" key="4">
    <source>
        <dbReference type="Pfam" id="PF03816"/>
    </source>
</evidence>
<evidence type="ECO:0000313" key="6">
    <source>
        <dbReference type="Proteomes" id="UP000631535"/>
    </source>
</evidence>
<accession>A0ABQ2MFS8</accession>
<dbReference type="InterPro" id="IPR050922">
    <property type="entry name" value="LytR/CpsA/Psr_CW_biosynth"/>
</dbReference>
<feature type="domain" description="Cell envelope-related transcriptional attenuator" evidence="4">
    <location>
        <begin position="143"/>
        <end position="298"/>
    </location>
</feature>
<dbReference type="Pfam" id="PF03816">
    <property type="entry name" value="LytR_cpsA_psr"/>
    <property type="match status" value="1"/>
</dbReference>
<feature type="compositionally biased region" description="Low complexity" evidence="2">
    <location>
        <begin position="413"/>
        <end position="422"/>
    </location>
</feature>
<dbReference type="PANTHER" id="PTHR33392">
    <property type="entry name" value="POLYISOPRENYL-TEICHOIC ACID--PEPTIDOGLYCAN TEICHOIC ACID TRANSFERASE TAGU"/>
    <property type="match status" value="1"/>
</dbReference>
<dbReference type="EMBL" id="BMMP01000009">
    <property type="protein sequence ID" value="GGO51001.1"/>
    <property type="molecule type" value="Genomic_DNA"/>
</dbReference>
<organism evidence="5 6">
    <name type="scientific">Streptomyces daqingensis</name>
    <dbReference type="NCBI Taxonomy" id="1472640"/>
    <lineage>
        <taxon>Bacteria</taxon>
        <taxon>Bacillati</taxon>
        <taxon>Actinomycetota</taxon>
        <taxon>Actinomycetes</taxon>
        <taxon>Kitasatosporales</taxon>
        <taxon>Streptomycetaceae</taxon>
        <taxon>Streptomyces</taxon>
    </lineage>
</organism>
<gene>
    <name evidence="5" type="ORF">GCM10012287_32060</name>
</gene>
<evidence type="ECO:0000256" key="1">
    <source>
        <dbReference type="ARBA" id="ARBA00006068"/>
    </source>
</evidence>
<name>A0ABQ2MFS8_9ACTN</name>
<keyword evidence="6" id="KW-1185">Reference proteome</keyword>
<keyword evidence="3" id="KW-0472">Membrane</keyword>
<dbReference type="RefSeq" id="WP_189037801.1">
    <property type="nucleotide sequence ID" value="NZ_BMMP01000009.1"/>
</dbReference>
<keyword evidence="3" id="KW-1133">Transmembrane helix</keyword>
<dbReference type="NCBIfam" id="TIGR00350">
    <property type="entry name" value="lytR_cpsA_psr"/>
    <property type="match status" value="1"/>
</dbReference>
<dbReference type="PANTHER" id="PTHR33392:SF6">
    <property type="entry name" value="POLYISOPRENYL-TEICHOIC ACID--PEPTIDOGLYCAN TEICHOIC ACID TRANSFERASE TAGU"/>
    <property type="match status" value="1"/>
</dbReference>
<evidence type="ECO:0000313" key="5">
    <source>
        <dbReference type="EMBL" id="GGO51001.1"/>
    </source>
</evidence>
<dbReference type="InterPro" id="IPR004474">
    <property type="entry name" value="LytR_CpsA_psr"/>
</dbReference>
<feature type="transmembrane region" description="Helical" evidence="3">
    <location>
        <begin position="62"/>
        <end position="85"/>
    </location>
</feature>
<evidence type="ECO:0000256" key="2">
    <source>
        <dbReference type="SAM" id="MobiDB-lite"/>
    </source>
</evidence>
<feature type="compositionally biased region" description="Low complexity" evidence="2">
    <location>
        <begin position="13"/>
        <end position="35"/>
    </location>
</feature>
<proteinExistence type="inferred from homology"/>
<reference evidence="6" key="1">
    <citation type="journal article" date="2019" name="Int. J. Syst. Evol. Microbiol.">
        <title>The Global Catalogue of Microorganisms (GCM) 10K type strain sequencing project: providing services to taxonomists for standard genome sequencing and annotation.</title>
        <authorList>
            <consortium name="The Broad Institute Genomics Platform"/>
            <consortium name="The Broad Institute Genome Sequencing Center for Infectious Disease"/>
            <person name="Wu L."/>
            <person name="Ma J."/>
        </authorList>
    </citation>
    <scope>NUCLEOTIDE SEQUENCE [LARGE SCALE GENOMIC DNA]</scope>
    <source>
        <strain evidence="6">CGMCC 4.7178</strain>
    </source>
</reference>
<comment type="caution">
    <text evidence="5">The sequence shown here is derived from an EMBL/GenBank/DDBJ whole genome shotgun (WGS) entry which is preliminary data.</text>
</comment>
<protein>
    <recommendedName>
        <fullName evidence="4">Cell envelope-related transcriptional attenuator domain-containing protein</fullName>
    </recommendedName>
</protein>
<feature type="region of interest" description="Disordered" evidence="2">
    <location>
        <begin position="377"/>
        <end position="463"/>
    </location>
</feature>
<sequence length="463" mass="49604">MTDPGPDEDRATENSTAATARTAASTHSGHTAGPVPRNPRRPVPASFSRTPARPAPRSRRRWLRWAALSASFAVLGVAGAGWALYERLDGNIRTDVGTAKELKRYAAERPAAPAGEAKNILLLGSDSRKGSNSAYGHDEGSSRADTAILLHLSADRHSATGVSLPRDLMVDLPGCRQADGSHTRPQFGQFNWAFQFGGAACTIRTVEQLTGVRVDHHLVVDFAGFKSLVDTVGGVDVCLPGAVRDRDAKLDLPAGRQTLGGEDALGFVRARHGLGNGSDTDRMHRQQQFLGSLVKKVRSNGVLLNPAKLYPVVHSATSALTADEGLDSLGELYELARGARDISEDQVRFLTVPRQSYSRDRNRDELVQPAAAQLFAQLREDRPVQVSDSGGRTDRAAPAPSGQAERPARNHARSSAVRSSVRTETAPRARTEDDGKGKAPPVYRGTTAAHDICTGDSAENRVN</sequence>
<keyword evidence="3" id="KW-0812">Transmembrane</keyword>
<feature type="compositionally biased region" description="Basic and acidic residues" evidence="2">
    <location>
        <begin position="425"/>
        <end position="437"/>
    </location>
</feature>
<evidence type="ECO:0000256" key="3">
    <source>
        <dbReference type="SAM" id="Phobius"/>
    </source>
</evidence>
<feature type="region of interest" description="Disordered" evidence="2">
    <location>
        <begin position="1"/>
        <end position="58"/>
    </location>
</feature>
<feature type="compositionally biased region" description="Low complexity" evidence="2">
    <location>
        <begin position="43"/>
        <end position="52"/>
    </location>
</feature>
<dbReference type="Proteomes" id="UP000631535">
    <property type="component" value="Unassembled WGS sequence"/>
</dbReference>